<protein>
    <submittedName>
        <fullName evidence="2">Uncharacterized protein</fullName>
    </submittedName>
</protein>
<evidence type="ECO:0000313" key="3">
    <source>
        <dbReference type="Proteomes" id="UP000598350"/>
    </source>
</evidence>
<sequence>MMTLIHTKVDDTKTAKVFLVDITFYCLRPMAIIGSKTKNPPICEMGDFISFENFRITDPQKAHDKIPQSYYSSKSTGHNSRKSLSTPTSFDTAFCFKSNIETPEREGSSFIIPLPTTINP</sequence>
<name>A0ABR7V8X2_9FLAO</name>
<reference evidence="2 3" key="1">
    <citation type="submission" date="2020-05" db="EMBL/GenBank/DDBJ databases">
        <title>The draft genome sequence of Maribacter arenosus CAU 1321.</title>
        <authorList>
            <person name="Mu L."/>
        </authorList>
    </citation>
    <scope>NUCLEOTIDE SEQUENCE [LARGE SCALE GENOMIC DNA]</scope>
    <source>
        <strain evidence="2 3">CAU 1321</strain>
    </source>
</reference>
<comment type="caution">
    <text evidence="2">The sequence shown here is derived from an EMBL/GenBank/DDBJ whole genome shotgun (WGS) entry which is preliminary data.</text>
</comment>
<gene>
    <name evidence="2" type="ORF">HPE63_01275</name>
</gene>
<dbReference type="Proteomes" id="UP000598350">
    <property type="component" value="Unassembled WGS sequence"/>
</dbReference>
<dbReference type="EMBL" id="JABTCG010000001">
    <property type="protein sequence ID" value="MBD0849285.1"/>
    <property type="molecule type" value="Genomic_DNA"/>
</dbReference>
<organism evidence="2 3">
    <name type="scientific">Maribacter arenosus</name>
    <dbReference type="NCBI Taxonomy" id="1854708"/>
    <lineage>
        <taxon>Bacteria</taxon>
        <taxon>Pseudomonadati</taxon>
        <taxon>Bacteroidota</taxon>
        <taxon>Flavobacteriia</taxon>
        <taxon>Flavobacteriales</taxon>
        <taxon>Flavobacteriaceae</taxon>
        <taxon>Maribacter</taxon>
    </lineage>
</organism>
<feature type="compositionally biased region" description="Polar residues" evidence="1">
    <location>
        <begin position="69"/>
        <end position="87"/>
    </location>
</feature>
<keyword evidence="3" id="KW-1185">Reference proteome</keyword>
<proteinExistence type="predicted"/>
<evidence type="ECO:0000256" key="1">
    <source>
        <dbReference type="SAM" id="MobiDB-lite"/>
    </source>
</evidence>
<evidence type="ECO:0000313" key="2">
    <source>
        <dbReference type="EMBL" id="MBD0849285.1"/>
    </source>
</evidence>
<feature type="region of interest" description="Disordered" evidence="1">
    <location>
        <begin position="66"/>
        <end position="87"/>
    </location>
</feature>
<accession>A0ABR7V8X2</accession>